<organism evidence="1 2">
    <name type="scientific">Clavelina lepadiformis</name>
    <name type="common">Light-bulb sea squirt</name>
    <name type="synonym">Ascidia lepadiformis</name>
    <dbReference type="NCBI Taxonomy" id="159417"/>
    <lineage>
        <taxon>Eukaryota</taxon>
        <taxon>Metazoa</taxon>
        <taxon>Chordata</taxon>
        <taxon>Tunicata</taxon>
        <taxon>Ascidiacea</taxon>
        <taxon>Aplousobranchia</taxon>
        <taxon>Clavelinidae</taxon>
        <taxon>Clavelina</taxon>
    </lineage>
</organism>
<gene>
    <name evidence="1" type="ORF">CVLEPA_LOCUS4141</name>
</gene>
<name>A0ABP0F3Z7_CLALP</name>
<dbReference type="EMBL" id="CAWYQH010000013">
    <property type="protein sequence ID" value="CAK8674442.1"/>
    <property type="molecule type" value="Genomic_DNA"/>
</dbReference>
<proteinExistence type="predicted"/>
<dbReference type="Proteomes" id="UP001642483">
    <property type="component" value="Unassembled WGS sequence"/>
</dbReference>
<protein>
    <submittedName>
        <fullName evidence="1">Uncharacterized protein</fullName>
    </submittedName>
</protein>
<keyword evidence="2" id="KW-1185">Reference proteome</keyword>
<comment type="caution">
    <text evidence="1">The sequence shown here is derived from an EMBL/GenBank/DDBJ whole genome shotgun (WGS) entry which is preliminary data.</text>
</comment>
<evidence type="ECO:0000313" key="1">
    <source>
        <dbReference type="EMBL" id="CAK8674442.1"/>
    </source>
</evidence>
<accession>A0ABP0F3Z7</accession>
<evidence type="ECO:0000313" key="2">
    <source>
        <dbReference type="Proteomes" id="UP001642483"/>
    </source>
</evidence>
<reference evidence="1 2" key="1">
    <citation type="submission" date="2024-02" db="EMBL/GenBank/DDBJ databases">
        <authorList>
            <person name="Daric V."/>
            <person name="Darras S."/>
        </authorList>
    </citation>
    <scope>NUCLEOTIDE SEQUENCE [LARGE SCALE GENOMIC DNA]</scope>
</reference>
<sequence>MDQEFLQSFCLSMQRYDYAGSEYCLILFCRSKLLSWSTSLSGCIVMTCNYVIGGYIDYFIDLTLRSYRSNSFQTSSSFRTKQTNTCTCTYYYFRVTDLATKFLHKLKNNAD</sequence>